<dbReference type="InterPro" id="IPR013785">
    <property type="entry name" value="Aldolase_TIM"/>
</dbReference>
<keyword evidence="2" id="KW-0004">4Fe-4S</keyword>
<dbReference type="InterPro" id="IPR007197">
    <property type="entry name" value="rSAM"/>
</dbReference>
<dbReference type="PROSITE" id="PS51918">
    <property type="entry name" value="RADICAL_SAM"/>
    <property type="match status" value="1"/>
</dbReference>
<dbReference type="SFLD" id="SFLDS00029">
    <property type="entry name" value="Radical_SAM"/>
    <property type="match status" value="1"/>
</dbReference>
<evidence type="ECO:0000256" key="3">
    <source>
        <dbReference type="ARBA" id="ARBA00022691"/>
    </source>
</evidence>
<dbReference type="InterPro" id="IPR017200">
    <property type="entry name" value="PqqE-like"/>
</dbReference>
<comment type="caution">
    <text evidence="8">The sequence shown here is derived from an EMBL/GenBank/DDBJ whole genome shotgun (WGS) entry which is preliminary data.</text>
</comment>
<feature type="domain" description="Radical SAM core" evidence="7">
    <location>
        <begin position="18"/>
        <end position="232"/>
    </location>
</feature>
<evidence type="ECO:0000256" key="5">
    <source>
        <dbReference type="ARBA" id="ARBA00023004"/>
    </source>
</evidence>
<name>A0ABX5EU62_9BACL</name>
<dbReference type="SFLD" id="SFLDG01067">
    <property type="entry name" value="SPASM/twitch_domain_containing"/>
    <property type="match status" value="1"/>
</dbReference>
<dbReference type="RefSeq" id="WP_181352797.1">
    <property type="nucleotide sequence ID" value="NZ_PVTZ01000002.1"/>
</dbReference>
<keyword evidence="6" id="KW-0411">Iron-sulfur</keyword>
<gene>
    <name evidence="8" type="ORF">CLV36_10233</name>
</gene>
<dbReference type="PANTHER" id="PTHR11228">
    <property type="entry name" value="RADICAL SAM DOMAIN PROTEIN"/>
    <property type="match status" value="1"/>
</dbReference>
<protein>
    <submittedName>
        <fullName evidence="8">Radical SAM protein with 4Fe4S-binding SPASM domain</fullName>
    </submittedName>
</protein>
<dbReference type="Gene3D" id="3.20.20.70">
    <property type="entry name" value="Aldolase class I"/>
    <property type="match status" value="1"/>
</dbReference>
<organism evidence="8 9">
    <name type="scientific">Laceyella sediminis</name>
    <dbReference type="NCBI Taxonomy" id="573074"/>
    <lineage>
        <taxon>Bacteria</taxon>
        <taxon>Bacillati</taxon>
        <taxon>Bacillota</taxon>
        <taxon>Bacilli</taxon>
        <taxon>Bacillales</taxon>
        <taxon>Thermoactinomycetaceae</taxon>
        <taxon>Laceyella</taxon>
    </lineage>
</organism>
<accession>A0ABX5EU62</accession>
<sequence length="386" mass="43746">MQEQVPQDVHIAKKIRQQLIPMIVQWEITQRCNWNCRFCYQDEHITEVLSTEEIQRVIDDFSELGTLKLILTGGEPLVRKDLFQIAEYAKKKGIVLCLYSNGEKLADPEIAEKVSRMFAEVEISILAGDSEIHDELSRKKGSFYKTLQGIKNIHANGTKVLVKTPVTRKALPSLKKLESLLQELSLEWNVDVDITPTYEGSFVPTDDFSLTYEDMKQFWVDFPQYSSLLMFPPDYANLDPNPDSDGLCRAGRNFCFIDAKGNVYPCLQFKIGMGEESSSSTSWAGNGPSANCGNIKEKSFKEIWNQSPMFQKIRSITARDLTICTTCDAFKDCPKCMANNYRAWGVIDIAGPSTCNKTATSMKLRNENFEPAGIRRTRNLGLKPRM</sequence>
<evidence type="ECO:0000256" key="4">
    <source>
        <dbReference type="ARBA" id="ARBA00022723"/>
    </source>
</evidence>
<evidence type="ECO:0000313" key="9">
    <source>
        <dbReference type="Proteomes" id="UP000238836"/>
    </source>
</evidence>
<evidence type="ECO:0000256" key="2">
    <source>
        <dbReference type="ARBA" id="ARBA00022485"/>
    </source>
</evidence>
<dbReference type="SUPFAM" id="SSF102114">
    <property type="entry name" value="Radical SAM enzymes"/>
    <property type="match status" value="1"/>
</dbReference>
<dbReference type="InterPro" id="IPR050377">
    <property type="entry name" value="Radical_SAM_PqqE_MftC-like"/>
</dbReference>
<dbReference type="Proteomes" id="UP000238836">
    <property type="component" value="Unassembled WGS sequence"/>
</dbReference>
<proteinExistence type="predicted"/>
<dbReference type="InterPro" id="IPR058240">
    <property type="entry name" value="rSAM_sf"/>
</dbReference>
<dbReference type="CDD" id="cd01335">
    <property type="entry name" value="Radical_SAM"/>
    <property type="match status" value="1"/>
</dbReference>
<dbReference type="InterPro" id="IPR023885">
    <property type="entry name" value="4Fe4S-binding_SPASM_dom"/>
</dbReference>
<reference evidence="8 9" key="1">
    <citation type="submission" date="2018-03" db="EMBL/GenBank/DDBJ databases">
        <title>Genomic Encyclopedia of Archaeal and Bacterial Type Strains, Phase II (KMG-II): from individual species to whole genera.</title>
        <authorList>
            <person name="Goeker M."/>
        </authorList>
    </citation>
    <scope>NUCLEOTIDE SEQUENCE [LARGE SCALE GENOMIC DNA]</scope>
    <source>
        <strain evidence="8 9">RHA1</strain>
    </source>
</reference>
<keyword evidence="4" id="KW-0479">Metal-binding</keyword>
<keyword evidence="9" id="KW-1185">Reference proteome</keyword>
<evidence type="ECO:0000259" key="7">
    <source>
        <dbReference type="PROSITE" id="PS51918"/>
    </source>
</evidence>
<dbReference type="EMBL" id="PVTZ01000002">
    <property type="protein sequence ID" value="PRZ16325.1"/>
    <property type="molecule type" value="Genomic_DNA"/>
</dbReference>
<dbReference type="PANTHER" id="PTHR11228:SF7">
    <property type="entry name" value="PQQA PEPTIDE CYCLASE"/>
    <property type="match status" value="1"/>
</dbReference>
<comment type="cofactor">
    <cofactor evidence="1">
        <name>[4Fe-4S] cluster</name>
        <dbReference type="ChEBI" id="CHEBI:49883"/>
    </cofactor>
</comment>
<dbReference type="SFLD" id="SFLDG01386">
    <property type="entry name" value="main_SPASM_domain-containing"/>
    <property type="match status" value="1"/>
</dbReference>
<evidence type="ECO:0000256" key="1">
    <source>
        <dbReference type="ARBA" id="ARBA00001966"/>
    </source>
</evidence>
<keyword evidence="3" id="KW-0949">S-adenosyl-L-methionine</keyword>
<dbReference type="PIRSF" id="PIRSF037420">
    <property type="entry name" value="PQQ_syn_pqqE"/>
    <property type="match status" value="1"/>
</dbReference>
<dbReference type="Pfam" id="PF04055">
    <property type="entry name" value="Radical_SAM"/>
    <property type="match status" value="1"/>
</dbReference>
<evidence type="ECO:0000313" key="8">
    <source>
        <dbReference type="EMBL" id="PRZ16325.1"/>
    </source>
</evidence>
<keyword evidence="5" id="KW-0408">Iron</keyword>
<evidence type="ECO:0000256" key="6">
    <source>
        <dbReference type="ARBA" id="ARBA00023014"/>
    </source>
</evidence>
<dbReference type="Pfam" id="PF13186">
    <property type="entry name" value="SPASM"/>
    <property type="match status" value="1"/>
</dbReference>